<dbReference type="InterPro" id="IPR029052">
    <property type="entry name" value="Metallo-depent_PP-like"/>
</dbReference>
<evidence type="ECO:0000313" key="3">
    <source>
        <dbReference type="EMBL" id="SJZ75323.1"/>
    </source>
</evidence>
<dbReference type="InterPro" id="IPR004843">
    <property type="entry name" value="Calcineurin-like_PHP"/>
</dbReference>
<dbReference type="Proteomes" id="UP000190637">
    <property type="component" value="Unassembled WGS sequence"/>
</dbReference>
<dbReference type="RefSeq" id="WP_159457220.1">
    <property type="nucleotide sequence ID" value="NZ_FUWS01000003.1"/>
</dbReference>
<dbReference type="SUPFAM" id="SSF56300">
    <property type="entry name" value="Metallo-dependent phosphatases"/>
    <property type="match status" value="1"/>
</dbReference>
<dbReference type="EMBL" id="FUWS01000003">
    <property type="protein sequence ID" value="SJZ75323.1"/>
    <property type="molecule type" value="Genomic_DNA"/>
</dbReference>
<gene>
    <name evidence="3" type="ORF">SAMN02745673_01319</name>
</gene>
<accession>A0A1T4N815</accession>
<proteinExistence type="predicted"/>
<name>A0A1T4N815_9ACTN</name>
<protein>
    <submittedName>
        <fullName evidence="3">Predicted phosphoesterase</fullName>
    </submittedName>
</protein>
<evidence type="ECO:0000313" key="4">
    <source>
        <dbReference type="Proteomes" id="UP000190637"/>
    </source>
</evidence>
<dbReference type="GO" id="GO:0000398">
    <property type="term" value="P:mRNA splicing, via spliceosome"/>
    <property type="evidence" value="ECO:0007669"/>
    <property type="project" value="TreeGrafter"/>
</dbReference>
<dbReference type="Gene3D" id="3.60.21.10">
    <property type="match status" value="1"/>
</dbReference>
<evidence type="ECO:0000259" key="2">
    <source>
        <dbReference type="Pfam" id="PF00149"/>
    </source>
</evidence>
<sequence length="280" mass="30028">MARKRRAPAPPARILITGDVHGAFALLAAWSSAVRAWLGPLDAILAVGDVEANRDEADAAGVRSPAGHRGIGDFPLLAEGLIDLGAPLYFIGGNHEPWPALDAAGPGRWSRDVHFLGRAGRTEIAGLGVAFLSGIHSARVSDAARPRRETARERSYYTAEEVRRVGRGVGRSAPVDLLLTHDWPAGIGAPDRADAGRPELRALCERLRPRWHFCGHLHDRHQATIGPTEVVCLGHIRDGAPAFAVVERDTGGDLRMVHQVAPPDFRPGPDPRLLGSAVRP</sequence>
<organism evidence="3 4">
    <name type="scientific">Marinactinospora thermotolerans DSM 45154</name>
    <dbReference type="NCBI Taxonomy" id="1122192"/>
    <lineage>
        <taxon>Bacteria</taxon>
        <taxon>Bacillati</taxon>
        <taxon>Actinomycetota</taxon>
        <taxon>Actinomycetes</taxon>
        <taxon>Streptosporangiales</taxon>
        <taxon>Nocardiopsidaceae</taxon>
        <taxon>Marinactinospora</taxon>
    </lineage>
</organism>
<dbReference type="STRING" id="1122192.SAMN02745673_01319"/>
<reference evidence="3 4" key="1">
    <citation type="submission" date="2017-02" db="EMBL/GenBank/DDBJ databases">
        <authorList>
            <person name="Peterson S.W."/>
        </authorList>
    </citation>
    <scope>NUCLEOTIDE SEQUENCE [LARGE SCALE GENOMIC DNA]</scope>
    <source>
        <strain evidence="3 4">DSM 45154</strain>
    </source>
</reference>
<evidence type="ECO:0000256" key="1">
    <source>
        <dbReference type="SAM" id="MobiDB-lite"/>
    </source>
</evidence>
<dbReference type="OrthoDB" id="3720547at2"/>
<feature type="domain" description="Calcineurin-like phosphoesterase" evidence="2">
    <location>
        <begin position="13"/>
        <end position="219"/>
    </location>
</feature>
<dbReference type="PANTHER" id="PTHR12849:SF0">
    <property type="entry name" value="LARIAT DEBRANCHING ENZYME"/>
    <property type="match status" value="1"/>
</dbReference>
<dbReference type="AlphaFoldDB" id="A0A1T4N815"/>
<dbReference type="GO" id="GO:0008419">
    <property type="term" value="F:RNA lariat debranching enzyme activity"/>
    <property type="evidence" value="ECO:0007669"/>
    <property type="project" value="TreeGrafter"/>
</dbReference>
<dbReference type="Pfam" id="PF00149">
    <property type="entry name" value="Metallophos"/>
    <property type="match status" value="1"/>
</dbReference>
<keyword evidence="4" id="KW-1185">Reference proteome</keyword>
<feature type="region of interest" description="Disordered" evidence="1">
    <location>
        <begin position="261"/>
        <end position="280"/>
    </location>
</feature>
<dbReference type="PANTHER" id="PTHR12849">
    <property type="entry name" value="RNA LARIAT DEBRANCHING ENZYME"/>
    <property type="match status" value="1"/>
</dbReference>